<keyword evidence="1" id="KW-0808">Transferase</keyword>
<accession>A0A9P8PSF7</accession>
<dbReference type="InterPro" id="IPR050187">
    <property type="entry name" value="Lipid_Phosphate_FormReg"/>
</dbReference>
<dbReference type="GO" id="GO:0046512">
    <property type="term" value="P:sphingosine biosynthetic process"/>
    <property type="evidence" value="ECO:0007669"/>
    <property type="project" value="TreeGrafter"/>
</dbReference>
<dbReference type="GO" id="GO:0005737">
    <property type="term" value="C:cytoplasm"/>
    <property type="evidence" value="ECO:0007669"/>
    <property type="project" value="TreeGrafter"/>
</dbReference>
<comment type="caution">
    <text evidence="6">The sequence shown here is derived from an EMBL/GenBank/DDBJ whole genome shotgun (WGS) entry which is preliminary data.</text>
</comment>
<dbReference type="Pfam" id="PF19279">
    <property type="entry name" value="YegS_C"/>
    <property type="match status" value="1"/>
</dbReference>
<dbReference type="EMBL" id="JAEUBD010000146">
    <property type="protein sequence ID" value="KAH3676825.1"/>
    <property type="molecule type" value="Genomic_DNA"/>
</dbReference>
<proteinExistence type="predicted"/>
<dbReference type="GO" id="GO:0016020">
    <property type="term" value="C:membrane"/>
    <property type="evidence" value="ECO:0007669"/>
    <property type="project" value="TreeGrafter"/>
</dbReference>
<dbReference type="SUPFAM" id="SSF111331">
    <property type="entry name" value="NAD kinase/diacylglycerol kinase-like"/>
    <property type="match status" value="1"/>
</dbReference>
<evidence type="ECO:0000313" key="7">
    <source>
        <dbReference type="Proteomes" id="UP000788993"/>
    </source>
</evidence>
<evidence type="ECO:0000256" key="3">
    <source>
        <dbReference type="ARBA" id="ARBA00022777"/>
    </source>
</evidence>
<dbReference type="GO" id="GO:0001727">
    <property type="term" value="F:lipid kinase activity"/>
    <property type="evidence" value="ECO:0007669"/>
    <property type="project" value="TreeGrafter"/>
</dbReference>
<dbReference type="InterPro" id="IPR016064">
    <property type="entry name" value="NAD/diacylglycerol_kinase_sf"/>
</dbReference>
<protein>
    <recommendedName>
        <fullName evidence="5">DAGKc domain-containing protein</fullName>
    </recommendedName>
</protein>
<dbReference type="PANTHER" id="PTHR12358">
    <property type="entry name" value="SPHINGOSINE KINASE"/>
    <property type="match status" value="1"/>
</dbReference>
<dbReference type="Gene3D" id="3.40.50.10330">
    <property type="entry name" value="Probable inorganic polyphosphate/atp-NAD kinase, domain 1"/>
    <property type="match status" value="1"/>
</dbReference>
<dbReference type="Gene3D" id="2.60.200.40">
    <property type="match status" value="1"/>
</dbReference>
<evidence type="ECO:0000259" key="5">
    <source>
        <dbReference type="PROSITE" id="PS50146"/>
    </source>
</evidence>
<evidence type="ECO:0000313" key="6">
    <source>
        <dbReference type="EMBL" id="KAH3676825.1"/>
    </source>
</evidence>
<dbReference type="Pfam" id="PF00781">
    <property type="entry name" value="DAGK_cat"/>
    <property type="match status" value="1"/>
</dbReference>
<dbReference type="PANTHER" id="PTHR12358:SF108">
    <property type="entry name" value="DAGKC DOMAIN-CONTAINING PROTEIN"/>
    <property type="match status" value="1"/>
</dbReference>
<dbReference type="OrthoDB" id="3853857at2759"/>
<name>A0A9P8PSF7_9ASCO</name>
<dbReference type="PROSITE" id="PS50146">
    <property type="entry name" value="DAGK"/>
    <property type="match status" value="1"/>
</dbReference>
<organism evidence="6 7">
    <name type="scientific">Ogataea polymorpha</name>
    <dbReference type="NCBI Taxonomy" id="460523"/>
    <lineage>
        <taxon>Eukaryota</taxon>
        <taxon>Fungi</taxon>
        <taxon>Dikarya</taxon>
        <taxon>Ascomycota</taxon>
        <taxon>Saccharomycotina</taxon>
        <taxon>Pichiomycetes</taxon>
        <taxon>Pichiales</taxon>
        <taxon>Pichiaceae</taxon>
        <taxon>Ogataea</taxon>
    </lineage>
</organism>
<evidence type="ECO:0000256" key="1">
    <source>
        <dbReference type="ARBA" id="ARBA00022679"/>
    </source>
</evidence>
<dbReference type="InterPro" id="IPR017438">
    <property type="entry name" value="ATP-NAD_kinase_N"/>
</dbReference>
<keyword evidence="2" id="KW-0547">Nucleotide-binding</keyword>
<dbReference type="InterPro" id="IPR045540">
    <property type="entry name" value="YegS/DAGK_C"/>
</dbReference>
<keyword evidence="4" id="KW-0067">ATP-binding</keyword>
<sequence>MSLIVTGTGPVLVTETPSEYLWMPQGSEKAPVPPLLQAANVVVLDSVKSGNRVSTKDVYKQLLLPLLDSWNLSHRYIATTSPETSRQVAASIGAAPTLLILISGDTTITELVNSVASTATVTLLTVPMGTGNAFAHSVGLSTPLEAVQALTGGTAHPLRLYEAVFEPGSQLLAQGHAQPVLSLRFLVVGSWGLHACLVADSDSPELRKLGNERFKVAAQHILEKNPVFHGSFRTDGLAVEDHAALSYFVVAAVPRFEATFEISPASDPAENALHVVYFHHQAPAAVMEILGQAYDAGKHVQDPRVGYLKAHTVELEIDEQDADLRRICVDGLIVQAAGSKVLFRPVESTNLQYISPNRN</sequence>
<keyword evidence="3" id="KW-0418">Kinase</keyword>
<dbReference type="InterPro" id="IPR001206">
    <property type="entry name" value="Diacylglycerol_kinase_cat_dom"/>
</dbReference>
<gene>
    <name evidence="6" type="ORF">OGATHE_001315</name>
</gene>
<reference evidence="6" key="2">
    <citation type="submission" date="2021-01" db="EMBL/GenBank/DDBJ databases">
        <authorList>
            <person name="Schikora-Tamarit M.A."/>
        </authorList>
    </citation>
    <scope>NUCLEOTIDE SEQUENCE</scope>
    <source>
        <strain evidence="6">NCAIM Y.01608</strain>
    </source>
</reference>
<keyword evidence="7" id="KW-1185">Reference proteome</keyword>
<dbReference type="AlphaFoldDB" id="A0A9P8PSF7"/>
<reference evidence="6" key="1">
    <citation type="journal article" date="2021" name="Open Biol.">
        <title>Shared evolutionary footprints suggest mitochondrial oxidative damage underlies multiple complex I losses in fungi.</title>
        <authorList>
            <person name="Schikora-Tamarit M.A."/>
            <person name="Marcet-Houben M."/>
            <person name="Nosek J."/>
            <person name="Gabaldon T."/>
        </authorList>
    </citation>
    <scope>NUCLEOTIDE SEQUENCE</scope>
    <source>
        <strain evidence="6">NCAIM Y.01608</strain>
    </source>
</reference>
<evidence type="ECO:0000256" key="2">
    <source>
        <dbReference type="ARBA" id="ARBA00022741"/>
    </source>
</evidence>
<evidence type="ECO:0000256" key="4">
    <source>
        <dbReference type="ARBA" id="ARBA00022840"/>
    </source>
</evidence>
<feature type="domain" description="DAGKc" evidence="5">
    <location>
        <begin position="30"/>
        <end position="167"/>
    </location>
</feature>
<dbReference type="GO" id="GO:0005524">
    <property type="term" value="F:ATP binding"/>
    <property type="evidence" value="ECO:0007669"/>
    <property type="project" value="UniProtKB-KW"/>
</dbReference>
<dbReference type="Proteomes" id="UP000788993">
    <property type="component" value="Unassembled WGS sequence"/>
</dbReference>